<evidence type="ECO:0000313" key="2">
    <source>
        <dbReference type="Proteomes" id="UP000010809"/>
    </source>
</evidence>
<name>L0E1B0_THIND</name>
<reference evidence="1" key="1">
    <citation type="submission" date="2015-12" db="EMBL/GenBank/DDBJ databases">
        <authorList>
            <person name="Tikhonova T.V."/>
            <person name="Pavlov A.R."/>
            <person name="Beletsky A.V."/>
            <person name="Mardanov A.V."/>
            <person name="Sorokin D.Y."/>
            <person name="Ravin N.V."/>
            <person name="Popov V.O."/>
        </authorList>
    </citation>
    <scope>NUCLEOTIDE SEQUENCE</scope>
    <source>
        <strain evidence="1">DSM 14787</strain>
    </source>
</reference>
<dbReference type="HOGENOM" id="CLU_2636927_0_0_6"/>
<keyword evidence="2" id="KW-1185">Reference proteome</keyword>
<evidence type="ECO:0000313" key="1">
    <source>
        <dbReference type="EMBL" id="AGA34990.1"/>
    </source>
</evidence>
<dbReference type="Proteomes" id="UP000010809">
    <property type="component" value="Chromosome"/>
</dbReference>
<dbReference type="AlphaFoldDB" id="L0E1B0"/>
<accession>L0E1B0</accession>
<dbReference type="PATRIC" id="fig|1255043.3.peg.3384"/>
<organism evidence="1 2">
    <name type="scientific">Thioalkalivibrio nitratireducens (strain DSM 14787 / UNIQEM 213 / ALEN2)</name>
    <dbReference type="NCBI Taxonomy" id="1255043"/>
    <lineage>
        <taxon>Bacteria</taxon>
        <taxon>Pseudomonadati</taxon>
        <taxon>Pseudomonadota</taxon>
        <taxon>Gammaproteobacteria</taxon>
        <taxon>Chromatiales</taxon>
        <taxon>Ectothiorhodospiraceae</taxon>
        <taxon>Thioalkalivibrio</taxon>
    </lineage>
</organism>
<gene>
    <name evidence="1" type="ordered locus">TVNIR_3354</name>
</gene>
<proteinExistence type="predicted"/>
<protein>
    <submittedName>
        <fullName evidence="1">Uncharacterized protein</fullName>
    </submittedName>
</protein>
<dbReference type="KEGG" id="tni:TVNIR_3354"/>
<dbReference type="EMBL" id="CP003989">
    <property type="protein sequence ID" value="AGA34990.1"/>
    <property type="molecule type" value="Genomic_DNA"/>
</dbReference>
<dbReference type="STRING" id="1255043.TVNIR_3354"/>
<sequence length="77" mass="8378">MDVSCAIPAVEISDGRCHWNERSSTEFLESGSSARQSVEPAWAGRWAGAGTRASRGRHAVVSVVIPRPAQDRERMTP</sequence>